<organism evidence="3 4">
    <name type="scientific">Trypanosoma equiperdum</name>
    <dbReference type="NCBI Taxonomy" id="5694"/>
    <lineage>
        <taxon>Eukaryota</taxon>
        <taxon>Discoba</taxon>
        <taxon>Euglenozoa</taxon>
        <taxon>Kinetoplastea</taxon>
        <taxon>Metakinetoplastina</taxon>
        <taxon>Trypanosomatida</taxon>
        <taxon>Trypanosomatidae</taxon>
        <taxon>Trypanosoma</taxon>
    </lineage>
</organism>
<feature type="compositionally biased region" description="Basic and acidic residues" evidence="1">
    <location>
        <begin position="153"/>
        <end position="165"/>
    </location>
</feature>
<evidence type="ECO:0000313" key="3">
    <source>
        <dbReference type="EMBL" id="SCU64404.1"/>
    </source>
</evidence>
<dbReference type="AlphaFoldDB" id="A0A1G4HYM7"/>
<feature type="compositionally biased region" description="Polar residues" evidence="1">
    <location>
        <begin position="99"/>
        <end position="119"/>
    </location>
</feature>
<reference evidence="3" key="1">
    <citation type="submission" date="2016-09" db="EMBL/GenBank/DDBJ databases">
        <authorList>
            <person name="Hebert L."/>
            <person name="Moumen B."/>
        </authorList>
    </citation>
    <scope>NUCLEOTIDE SEQUENCE [LARGE SCALE GENOMIC DNA]</scope>
    <source>
        <strain evidence="3">OVI</strain>
    </source>
</reference>
<feature type="chain" id="PRO_5009235026" evidence="2">
    <location>
        <begin position="22"/>
        <end position="261"/>
    </location>
</feature>
<feature type="region of interest" description="Disordered" evidence="1">
    <location>
        <begin position="53"/>
        <end position="241"/>
    </location>
</feature>
<dbReference type="Proteomes" id="UP000195570">
    <property type="component" value="Unassembled WGS sequence"/>
</dbReference>
<proteinExistence type="predicted"/>
<dbReference type="VEuPathDB" id="TriTrypDB:TEOVI_000639700"/>
<evidence type="ECO:0000313" key="4">
    <source>
        <dbReference type="Proteomes" id="UP000195570"/>
    </source>
</evidence>
<dbReference type="EMBL" id="CZPT02000054">
    <property type="protein sequence ID" value="SCU64404.1"/>
    <property type="molecule type" value="Genomic_DNA"/>
</dbReference>
<feature type="compositionally biased region" description="Low complexity" evidence="1">
    <location>
        <begin position="57"/>
        <end position="70"/>
    </location>
</feature>
<evidence type="ECO:0000256" key="1">
    <source>
        <dbReference type="SAM" id="MobiDB-lite"/>
    </source>
</evidence>
<feature type="compositionally biased region" description="Polar residues" evidence="1">
    <location>
        <begin position="221"/>
        <end position="241"/>
    </location>
</feature>
<comment type="caution">
    <text evidence="3">The sequence shown here is derived from an EMBL/GenBank/DDBJ whole genome shotgun (WGS) entry which is preliminary data.</text>
</comment>
<keyword evidence="2" id="KW-0732">Signal</keyword>
<feature type="signal peptide" evidence="2">
    <location>
        <begin position="1"/>
        <end position="21"/>
    </location>
</feature>
<dbReference type="RefSeq" id="XP_067076178.1">
    <property type="nucleotide sequence ID" value="XM_067220077.1"/>
</dbReference>
<gene>
    <name evidence="3" type="ORF">TEOVI_000639700</name>
</gene>
<evidence type="ECO:0000256" key="2">
    <source>
        <dbReference type="SAM" id="SignalP"/>
    </source>
</evidence>
<accession>A0A1G4HYM7</accession>
<sequence length="261" mass="27554">MFRLTTVLFVMLILVALLVESEVSVEVSAVGPRCDDYWAPFGGELQCRTWNTGATHPSGVSPPAASVSSPRGTPAPGKTSVDPQRQEMGESAVSGSAAERTSQRAPGSQEVSPTVTVQPNDAAVGSRSEGQVLKPLSRSPISGGAAPSPPDSVEQHVDKTVHEQEVDTVGGQQSMEAHSRKRVNEGNAISRKELTGPDNGSVAQPPARRAVLGAEQENTEELATSNMNEQESKENNTQVRKSTAHKMHVVILSTALSLVCL</sequence>
<name>A0A1G4HYM7_TRYEQ</name>
<dbReference type="GeneID" id="92380331"/>
<keyword evidence="4" id="KW-1185">Reference proteome</keyword>
<protein>
    <submittedName>
        <fullName evidence="3">Expression site-associated gene 9 (ESAG9) protein, putative</fullName>
    </submittedName>
</protein>
<feature type="compositionally biased region" description="Low complexity" evidence="1">
    <location>
        <begin position="137"/>
        <end position="146"/>
    </location>
</feature>